<name>A0AAE8SXI9_9PEZI</name>
<dbReference type="Proteomes" id="UP001187682">
    <property type="component" value="Unassembled WGS sequence"/>
</dbReference>
<gene>
    <name evidence="3" type="ORF">DNG_07560</name>
</gene>
<reference evidence="3" key="1">
    <citation type="submission" date="2018-03" db="EMBL/GenBank/DDBJ databases">
        <authorList>
            <person name="Guldener U."/>
        </authorList>
    </citation>
    <scope>NUCLEOTIDE SEQUENCE</scope>
</reference>
<organism evidence="3 4">
    <name type="scientific">Cephalotrichum gorgonifer</name>
    <dbReference type="NCBI Taxonomy" id="2041049"/>
    <lineage>
        <taxon>Eukaryota</taxon>
        <taxon>Fungi</taxon>
        <taxon>Dikarya</taxon>
        <taxon>Ascomycota</taxon>
        <taxon>Pezizomycotina</taxon>
        <taxon>Sordariomycetes</taxon>
        <taxon>Hypocreomycetidae</taxon>
        <taxon>Microascales</taxon>
        <taxon>Microascaceae</taxon>
        <taxon>Cephalotrichum</taxon>
    </lineage>
</organism>
<evidence type="ECO:0000313" key="4">
    <source>
        <dbReference type="Proteomes" id="UP001187682"/>
    </source>
</evidence>
<protein>
    <recommendedName>
        <fullName evidence="2">Clr5 domain-containing protein</fullName>
    </recommendedName>
</protein>
<evidence type="ECO:0000256" key="1">
    <source>
        <dbReference type="SAM" id="MobiDB-lite"/>
    </source>
</evidence>
<proteinExistence type="predicted"/>
<feature type="region of interest" description="Disordered" evidence="1">
    <location>
        <begin position="57"/>
        <end position="96"/>
    </location>
</feature>
<dbReference type="InterPro" id="IPR025676">
    <property type="entry name" value="Clr5_dom"/>
</dbReference>
<keyword evidence="4" id="KW-1185">Reference proteome</keyword>
<evidence type="ECO:0000313" key="3">
    <source>
        <dbReference type="EMBL" id="SPO04875.1"/>
    </source>
</evidence>
<feature type="compositionally biased region" description="Polar residues" evidence="1">
    <location>
        <begin position="62"/>
        <end position="73"/>
    </location>
</feature>
<dbReference type="AlphaFoldDB" id="A0AAE8SXI9"/>
<evidence type="ECO:0000259" key="2">
    <source>
        <dbReference type="Pfam" id="PF14420"/>
    </source>
</evidence>
<dbReference type="EMBL" id="ONZQ02000011">
    <property type="protein sequence ID" value="SPO04875.1"/>
    <property type="molecule type" value="Genomic_DNA"/>
</dbReference>
<accession>A0AAE8SXI9</accession>
<feature type="domain" description="Clr5" evidence="2">
    <location>
        <begin position="1"/>
        <end position="54"/>
    </location>
</feature>
<comment type="caution">
    <text evidence="3">The sequence shown here is derived from an EMBL/GenBank/DDBJ whole genome shotgun (WGS) entry which is preliminary data.</text>
</comment>
<dbReference type="Pfam" id="PF14420">
    <property type="entry name" value="Clr5"/>
    <property type="match status" value="1"/>
</dbReference>
<sequence length="192" mass="21595">MTKNWTIHKERIIKLYKTEGMTLDQVKDIMNREHDFDAGIRTYRIYLKKWQVRKYKKHTPGEDSSPTWRGSSPWSPPRAAQLSGVEPMDRHGRPGFHYRAMPAAQLTHHHSWPTDPTADTYPPTPTSWLGRSPSISTTASDVSATSPPYDRHVEGHILPLPAPGDGGHSITADWKDGGGGFVYPYPPTPSWG</sequence>